<dbReference type="Gene3D" id="1.10.10.10">
    <property type="entry name" value="Winged helix-like DNA-binding domain superfamily/Winged helix DNA-binding domain"/>
    <property type="match status" value="1"/>
</dbReference>
<keyword evidence="3" id="KW-1185">Reference proteome</keyword>
<dbReference type="InterPro" id="IPR036390">
    <property type="entry name" value="WH_DNA-bd_sf"/>
</dbReference>
<dbReference type="STRING" id="361041.VW35_10255"/>
<dbReference type="RefSeq" id="WP_046142937.1">
    <property type="nucleotide sequence ID" value="NZ_LAJG01000021.1"/>
</dbReference>
<dbReference type="PROSITE" id="PS50995">
    <property type="entry name" value="HTH_MARR_2"/>
    <property type="match status" value="1"/>
</dbReference>
<comment type="caution">
    <text evidence="2">The sequence shown here is derived from an EMBL/GenBank/DDBJ whole genome shotgun (WGS) entry which is preliminary data.</text>
</comment>
<dbReference type="SUPFAM" id="SSF46785">
    <property type="entry name" value="Winged helix' DNA-binding domain"/>
    <property type="match status" value="1"/>
</dbReference>
<proteinExistence type="predicted"/>
<evidence type="ECO:0000313" key="3">
    <source>
        <dbReference type="Proteomes" id="UP000033514"/>
    </source>
</evidence>
<feature type="domain" description="HTH marR-type" evidence="1">
    <location>
        <begin position="1"/>
        <end position="142"/>
    </location>
</feature>
<dbReference type="Pfam" id="PF12802">
    <property type="entry name" value="MarR_2"/>
    <property type="match status" value="1"/>
</dbReference>
<reference evidence="2 3" key="1">
    <citation type="submission" date="2015-03" db="EMBL/GenBank/DDBJ databases">
        <authorList>
            <person name="Hassan Y.I."/>
            <person name="Lepp D."/>
            <person name="Zhou T."/>
        </authorList>
    </citation>
    <scope>NUCLEOTIDE SEQUENCE [LARGE SCALE GENOMIC DNA]</scope>
    <source>
        <strain evidence="2 3">GH2-10</strain>
    </source>
</reference>
<accession>A0A0F5L8Y4</accession>
<organism evidence="2 3">
    <name type="scientific">Devosia soli</name>
    <dbReference type="NCBI Taxonomy" id="361041"/>
    <lineage>
        <taxon>Bacteria</taxon>
        <taxon>Pseudomonadati</taxon>
        <taxon>Pseudomonadota</taxon>
        <taxon>Alphaproteobacteria</taxon>
        <taxon>Hyphomicrobiales</taxon>
        <taxon>Devosiaceae</taxon>
        <taxon>Devosia</taxon>
    </lineage>
</organism>
<dbReference type="Proteomes" id="UP000033514">
    <property type="component" value="Unassembled WGS sequence"/>
</dbReference>
<dbReference type="PANTHER" id="PTHR33164:SF99">
    <property type="entry name" value="MARR FAMILY REGULATORY PROTEIN"/>
    <property type="match status" value="1"/>
</dbReference>
<gene>
    <name evidence="2" type="ORF">VW35_10255</name>
</gene>
<dbReference type="GO" id="GO:0003700">
    <property type="term" value="F:DNA-binding transcription factor activity"/>
    <property type="evidence" value="ECO:0007669"/>
    <property type="project" value="InterPro"/>
</dbReference>
<dbReference type="AlphaFoldDB" id="A0A0F5L8Y4"/>
<dbReference type="InterPro" id="IPR036388">
    <property type="entry name" value="WH-like_DNA-bd_sf"/>
</dbReference>
<dbReference type="EMBL" id="LAJG01000021">
    <property type="protein sequence ID" value="KKB78861.1"/>
    <property type="molecule type" value="Genomic_DNA"/>
</dbReference>
<dbReference type="InterPro" id="IPR039422">
    <property type="entry name" value="MarR/SlyA-like"/>
</dbReference>
<protein>
    <recommendedName>
        <fullName evidence="1">HTH marR-type domain-containing protein</fullName>
    </recommendedName>
</protein>
<sequence length="161" mass="17249">MADVDPGELDLATLSWLAGSAANEHLLAAIRRAGHPHLRISHGYVFQMLIGGPTSISALAQQLGMTQQGASKVVAELTALGYLTVQPSPTDRRIRHIALSRRGEEAIEAARSARAELDTRLLVTLNAETMAHAKRALAALLDATGGVEATRQRRVRAPDME</sequence>
<dbReference type="PANTHER" id="PTHR33164">
    <property type="entry name" value="TRANSCRIPTIONAL REGULATOR, MARR FAMILY"/>
    <property type="match status" value="1"/>
</dbReference>
<evidence type="ECO:0000313" key="2">
    <source>
        <dbReference type="EMBL" id="KKB78861.1"/>
    </source>
</evidence>
<dbReference type="GO" id="GO:0006950">
    <property type="term" value="P:response to stress"/>
    <property type="evidence" value="ECO:0007669"/>
    <property type="project" value="TreeGrafter"/>
</dbReference>
<dbReference type="PATRIC" id="fig|361041.3.peg.1409"/>
<dbReference type="SMART" id="SM00347">
    <property type="entry name" value="HTH_MARR"/>
    <property type="match status" value="1"/>
</dbReference>
<evidence type="ECO:0000259" key="1">
    <source>
        <dbReference type="PROSITE" id="PS50995"/>
    </source>
</evidence>
<dbReference type="InterPro" id="IPR000835">
    <property type="entry name" value="HTH_MarR-typ"/>
</dbReference>
<name>A0A0F5L8Y4_9HYPH</name>